<evidence type="ECO:0000256" key="9">
    <source>
        <dbReference type="ARBA" id="ARBA00023049"/>
    </source>
</evidence>
<evidence type="ECO:0000256" key="4">
    <source>
        <dbReference type="ARBA" id="ARBA00022670"/>
    </source>
</evidence>
<evidence type="ECO:0000256" key="11">
    <source>
        <dbReference type="ARBA" id="ARBA00055464"/>
    </source>
</evidence>
<evidence type="ECO:0000256" key="5">
    <source>
        <dbReference type="ARBA" id="ARBA00022723"/>
    </source>
</evidence>
<keyword evidence="9" id="KW-0482">Metalloprotease</keyword>
<evidence type="ECO:0000259" key="16">
    <source>
        <dbReference type="PROSITE" id="PS51829"/>
    </source>
</evidence>
<keyword evidence="8" id="KW-0862">Zinc</keyword>
<dbReference type="PROSITE" id="PS52035">
    <property type="entry name" value="PEPTIDASE_M14"/>
    <property type="match status" value="1"/>
</dbReference>
<name>A0A8J3QE09_9ACTN</name>
<dbReference type="PANTHER" id="PTHR11705:SF143">
    <property type="entry name" value="SLL0236 PROTEIN"/>
    <property type="match status" value="1"/>
</dbReference>
<keyword evidence="7" id="KW-0378">Hydrolase</keyword>
<evidence type="ECO:0000313" key="18">
    <source>
        <dbReference type="EMBL" id="GIH07897.1"/>
    </source>
</evidence>
<reference evidence="18" key="1">
    <citation type="submission" date="2021-01" db="EMBL/GenBank/DDBJ databases">
        <title>Whole genome shotgun sequence of Rhizocola hellebori NBRC 109834.</title>
        <authorList>
            <person name="Komaki H."/>
            <person name="Tamura T."/>
        </authorList>
    </citation>
    <scope>NUCLEOTIDE SEQUENCE</scope>
    <source>
        <strain evidence="18">NBRC 109834</strain>
    </source>
</reference>
<evidence type="ECO:0000256" key="12">
    <source>
        <dbReference type="ARBA" id="ARBA00066554"/>
    </source>
</evidence>
<keyword evidence="3" id="KW-0121">Carboxypeptidase</keyword>
<organism evidence="18 19">
    <name type="scientific">Rhizocola hellebori</name>
    <dbReference type="NCBI Taxonomy" id="1392758"/>
    <lineage>
        <taxon>Bacteria</taxon>
        <taxon>Bacillati</taxon>
        <taxon>Actinomycetota</taxon>
        <taxon>Actinomycetes</taxon>
        <taxon>Micromonosporales</taxon>
        <taxon>Micromonosporaceae</taxon>
        <taxon>Rhizocola</taxon>
    </lineage>
</organism>
<keyword evidence="6 15" id="KW-0732">Signal</keyword>
<evidence type="ECO:0000256" key="8">
    <source>
        <dbReference type="ARBA" id="ARBA00022833"/>
    </source>
</evidence>
<evidence type="ECO:0000256" key="10">
    <source>
        <dbReference type="ARBA" id="ARBA00050859"/>
    </source>
</evidence>
<keyword evidence="5" id="KW-0479">Metal-binding</keyword>
<protein>
    <recommendedName>
        <fullName evidence="13">Zinc carboxypeptidase</fullName>
        <ecNumber evidence="12">3.4.17.18</ecNumber>
    </recommendedName>
</protein>
<dbReference type="GO" id="GO:0004252">
    <property type="term" value="F:serine-type endopeptidase activity"/>
    <property type="evidence" value="ECO:0007669"/>
    <property type="project" value="InterPro"/>
</dbReference>
<gene>
    <name evidence="18" type="ORF">Rhe02_59640</name>
</gene>
<comment type="similarity">
    <text evidence="2 14">Belongs to the peptidase M14 family.</text>
</comment>
<evidence type="ECO:0000256" key="6">
    <source>
        <dbReference type="ARBA" id="ARBA00022729"/>
    </source>
</evidence>
<dbReference type="SUPFAM" id="SSF53187">
    <property type="entry name" value="Zn-dependent exopeptidases"/>
    <property type="match status" value="1"/>
</dbReference>
<sequence>MRRRLALLVAALTAAAATILFVSPAAADPGAPPGDAVQVYGTHTAADRAAVAATGAYVDHYEHGVLYVYAKPKQLQRIRALGFQVGNVSTLTGQPVDPGYTDYPEMIAAADAIVAAHPTLASKVIIGQSFLAKNMIAIKISDNVATDENEPEVLFMANIHAREHLTVEMALYLATELTSQYGTDSRITSLVDSREIWIIPMLNPDGAQYDLSGPTYKDQRKNMQPNGTSKIGTDINRNFGYKWGCCGGSSPFKSSDTYRGTAAWSTPEATVVRDWILSRRVGGQQQIKEAIDIHTYGELVMWPFGYTFSSIVPGMTQDQYDTHKAIGTEMAQSNGYWPGQGSGLYITSGDTVDWMWGDQGIFSFTWEMYPKSFDIVTGFYPPASVAPAETTRNRDAALRFLGWADCPFRSIGKENTYCPAANDFTLTPNLGGVTVVQGSSVDFTVAAAKTAGADQGVTLHVTDDIPPNSAVSFTSAIQTDGVAHTVTVNTTAATTPGVYTIVVNGTGASGGAVRAARVQVTVTATNANCAGTNGADVPIPDGSGSAVSQIAISSCGGNGGPTARVDVTILHPKVMDLFVTLISPTGTRFPLHERAGDEFHDIVKSYTVGLSGEAADGAWSLEVRDVSTGNSGGIDAWTLTLK</sequence>
<dbReference type="AlphaFoldDB" id="A0A8J3QE09"/>
<evidence type="ECO:0000256" key="3">
    <source>
        <dbReference type="ARBA" id="ARBA00022645"/>
    </source>
</evidence>
<evidence type="ECO:0000256" key="7">
    <source>
        <dbReference type="ARBA" id="ARBA00022801"/>
    </source>
</evidence>
<dbReference type="Gene3D" id="2.60.120.260">
    <property type="entry name" value="Galactose-binding domain-like"/>
    <property type="match status" value="1"/>
</dbReference>
<dbReference type="RefSeq" id="WP_203911665.1">
    <property type="nucleotide sequence ID" value="NZ_BONY01000041.1"/>
</dbReference>
<keyword evidence="4" id="KW-0645">Protease</keyword>
<feature type="chain" id="PRO_5035157973" description="Zinc carboxypeptidase" evidence="15">
    <location>
        <begin position="28"/>
        <end position="642"/>
    </location>
</feature>
<dbReference type="Gene3D" id="3.40.630.10">
    <property type="entry name" value="Zn peptidases"/>
    <property type="match status" value="1"/>
</dbReference>
<dbReference type="GO" id="GO:0006508">
    <property type="term" value="P:proteolysis"/>
    <property type="evidence" value="ECO:0007669"/>
    <property type="project" value="UniProtKB-KW"/>
</dbReference>
<feature type="domain" description="P/Homo B" evidence="16">
    <location>
        <begin position="521"/>
        <end position="642"/>
    </location>
</feature>
<dbReference type="EC" id="3.4.17.18" evidence="12"/>
<dbReference type="SMART" id="SM00631">
    <property type="entry name" value="Zn_pept"/>
    <property type="match status" value="1"/>
</dbReference>
<evidence type="ECO:0000256" key="15">
    <source>
        <dbReference type="SAM" id="SignalP"/>
    </source>
</evidence>
<dbReference type="EMBL" id="BONY01000041">
    <property type="protein sequence ID" value="GIH07897.1"/>
    <property type="molecule type" value="Genomic_DNA"/>
</dbReference>
<comment type="caution">
    <text evidence="18">The sequence shown here is derived from an EMBL/GenBank/DDBJ whole genome shotgun (WGS) entry which is preliminary data.</text>
</comment>
<feature type="domain" description="Peptidase M14" evidence="17">
    <location>
        <begin position="99"/>
        <end position="404"/>
    </location>
</feature>
<dbReference type="CDD" id="cd03859">
    <property type="entry name" value="M14_CPT"/>
    <property type="match status" value="1"/>
</dbReference>
<dbReference type="InterPro" id="IPR033810">
    <property type="entry name" value="Carboxypeptidase_T"/>
</dbReference>
<dbReference type="PROSITE" id="PS00132">
    <property type="entry name" value="CARBOXYPEPT_ZN_1"/>
    <property type="match status" value="1"/>
</dbReference>
<dbReference type="GO" id="GO:0008270">
    <property type="term" value="F:zinc ion binding"/>
    <property type="evidence" value="ECO:0007669"/>
    <property type="project" value="InterPro"/>
</dbReference>
<dbReference type="InterPro" id="IPR000834">
    <property type="entry name" value="Peptidase_M14"/>
</dbReference>
<dbReference type="PRINTS" id="PR00765">
    <property type="entry name" value="CRBOXYPTASEA"/>
</dbReference>
<dbReference type="GO" id="GO:0005615">
    <property type="term" value="C:extracellular space"/>
    <property type="evidence" value="ECO:0007669"/>
    <property type="project" value="TreeGrafter"/>
</dbReference>
<dbReference type="FunFam" id="3.40.630.10:FF:000084">
    <property type="entry name" value="Carboxypeptidase B2"/>
    <property type="match status" value="1"/>
</dbReference>
<comment type="function">
    <text evidence="11">Carboxypeptidase that possesses the specificities of both mammalian Cpase A and B. Thus shows broad substrate specificity, being able to cleave Cbz-Gly-Leu, Cbz-Gly-Val, Cbz-Gly-Phe, Cbz-Gly-Lys and Bz-Gly-Arg in vitro.</text>
</comment>
<evidence type="ECO:0000256" key="1">
    <source>
        <dbReference type="ARBA" id="ARBA00001947"/>
    </source>
</evidence>
<dbReference type="InterPro" id="IPR057246">
    <property type="entry name" value="CARBOXYPEPT_ZN_1"/>
</dbReference>
<dbReference type="Proteomes" id="UP000612899">
    <property type="component" value="Unassembled WGS sequence"/>
</dbReference>
<dbReference type="PANTHER" id="PTHR11705">
    <property type="entry name" value="PROTEASE FAMILY M14 CARBOXYPEPTIDASE A,B"/>
    <property type="match status" value="1"/>
</dbReference>
<dbReference type="Pfam" id="PF01483">
    <property type="entry name" value="P_proprotein"/>
    <property type="match status" value="1"/>
</dbReference>
<accession>A0A8J3QE09</accession>
<dbReference type="InterPro" id="IPR008979">
    <property type="entry name" value="Galactose-bd-like_sf"/>
</dbReference>
<keyword evidence="19" id="KW-1185">Reference proteome</keyword>
<evidence type="ECO:0000259" key="17">
    <source>
        <dbReference type="PROSITE" id="PS52035"/>
    </source>
</evidence>
<evidence type="ECO:0000256" key="2">
    <source>
        <dbReference type="ARBA" id="ARBA00005988"/>
    </source>
</evidence>
<proteinExistence type="inferred from homology"/>
<dbReference type="Pfam" id="PF00246">
    <property type="entry name" value="Peptidase_M14"/>
    <property type="match status" value="1"/>
</dbReference>
<feature type="active site" description="Proton donor/acceptor" evidence="14">
    <location>
        <position position="367"/>
    </location>
</feature>
<dbReference type="InterPro" id="IPR002884">
    <property type="entry name" value="P_dom"/>
</dbReference>
<dbReference type="PROSITE" id="PS51829">
    <property type="entry name" value="P_HOMO_B"/>
    <property type="match status" value="1"/>
</dbReference>
<evidence type="ECO:0000256" key="14">
    <source>
        <dbReference type="PROSITE-ProRule" id="PRU01379"/>
    </source>
</evidence>
<comment type="catalytic activity">
    <reaction evidence="10">
        <text>Releases a C-terminal residue, which may be hydrophobic or positively charged.</text>
        <dbReference type="EC" id="3.4.17.18"/>
    </reaction>
</comment>
<dbReference type="GO" id="GO:0004181">
    <property type="term" value="F:metallocarboxypeptidase activity"/>
    <property type="evidence" value="ECO:0007669"/>
    <property type="project" value="InterPro"/>
</dbReference>
<evidence type="ECO:0000256" key="13">
    <source>
        <dbReference type="ARBA" id="ARBA00074273"/>
    </source>
</evidence>
<feature type="signal peptide" evidence="15">
    <location>
        <begin position="1"/>
        <end position="27"/>
    </location>
</feature>
<dbReference type="SUPFAM" id="SSF49785">
    <property type="entry name" value="Galactose-binding domain-like"/>
    <property type="match status" value="1"/>
</dbReference>
<evidence type="ECO:0000313" key="19">
    <source>
        <dbReference type="Proteomes" id="UP000612899"/>
    </source>
</evidence>
<comment type="cofactor">
    <cofactor evidence="1">
        <name>Zn(2+)</name>
        <dbReference type="ChEBI" id="CHEBI:29105"/>
    </cofactor>
</comment>